<dbReference type="CDD" id="cd00093">
    <property type="entry name" value="HTH_XRE"/>
    <property type="match status" value="1"/>
</dbReference>
<name>A0A4V3IE29_9MICO</name>
<protein>
    <submittedName>
        <fullName evidence="3">Helix-turn-helix domain-containing protein</fullName>
    </submittedName>
</protein>
<dbReference type="SMART" id="SM00530">
    <property type="entry name" value="HTH_XRE"/>
    <property type="match status" value="1"/>
</dbReference>
<dbReference type="InterPro" id="IPR010982">
    <property type="entry name" value="Lambda_DNA-bd_dom_sf"/>
</dbReference>
<dbReference type="EMBL" id="SOFP01000083">
    <property type="protein sequence ID" value="TFC09529.1"/>
    <property type="molecule type" value="Genomic_DNA"/>
</dbReference>
<evidence type="ECO:0000259" key="2">
    <source>
        <dbReference type="PROSITE" id="PS50943"/>
    </source>
</evidence>
<dbReference type="AlphaFoldDB" id="A0A4V3IE29"/>
<dbReference type="Proteomes" id="UP000298412">
    <property type="component" value="Unassembled WGS sequence"/>
</dbReference>
<sequence>MGSTCCSERRHGRKIRRVARSRTPAAQYGPSSLPSIAMGSKHRSQLGTMSSSMSVTSRAHHSWVATPEGRSPSRQTMVPPSVESYRVDRDATCKHIRACSYARICLHVAEVPPQMKGKLAMYTVTIRRFRDLGAVIKAVRRSRGVRQDELAEDLAITRNYLQELENGKPTLYITRLFRALNKLGITLTVTYTLGNKADDHGVS</sequence>
<comment type="caution">
    <text evidence="3">The sequence shown here is derived from an EMBL/GenBank/DDBJ whole genome shotgun (WGS) entry which is preliminary data.</text>
</comment>
<dbReference type="GO" id="GO:0003677">
    <property type="term" value="F:DNA binding"/>
    <property type="evidence" value="ECO:0007669"/>
    <property type="project" value="InterPro"/>
</dbReference>
<dbReference type="Pfam" id="PF12844">
    <property type="entry name" value="HTH_19"/>
    <property type="match status" value="1"/>
</dbReference>
<evidence type="ECO:0000313" key="3">
    <source>
        <dbReference type="EMBL" id="TFC09529.1"/>
    </source>
</evidence>
<feature type="region of interest" description="Disordered" evidence="1">
    <location>
        <begin position="19"/>
        <end position="81"/>
    </location>
</feature>
<feature type="domain" description="HTH cro/C1-type" evidence="2">
    <location>
        <begin position="136"/>
        <end position="190"/>
    </location>
</feature>
<dbReference type="OrthoDB" id="9803128at2"/>
<accession>A0A4V3IE29</accession>
<proteinExistence type="predicted"/>
<organism evidence="3 4">
    <name type="scientific">Cryobacterium algoritolerans</name>
    <dbReference type="NCBI Taxonomy" id="1259184"/>
    <lineage>
        <taxon>Bacteria</taxon>
        <taxon>Bacillati</taxon>
        <taxon>Actinomycetota</taxon>
        <taxon>Actinomycetes</taxon>
        <taxon>Micrococcales</taxon>
        <taxon>Microbacteriaceae</taxon>
        <taxon>Cryobacterium</taxon>
    </lineage>
</organism>
<gene>
    <name evidence="3" type="ORF">E3O19_17240</name>
</gene>
<evidence type="ECO:0000256" key="1">
    <source>
        <dbReference type="SAM" id="MobiDB-lite"/>
    </source>
</evidence>
<evidence type="ECO:0000313" key="4">
    <source>
        <dbReference type="Proteomes" id="UP000298412"/>
    </source>
</evidence>
<dbReference type="PROSITE" id="PS50943">
    <property type="entry name" value="HTH_CROC1"/>
    <property type="match status" value="1"/>
</dbReference>
<reference evidence="3 4" key="1">
    <citation type="submission" date="2019-03" db="EMBL/GenBank/DDBJ databases">
        <title>Genomics of glacier-inhabiting Cryobacterium strains.</title>
        <authorList>
            <person name="Liu Q."/>
            <person name="Xin Y.-H."/>
        </authorList>
    </citation>
    <scope>NUCLEOTIDE SEQUENCE [LARGE SCALE GENOMIC DNA]</scope>
    <source>
        <strain evidence="3 4">MDT1-3</strain>
    </source>
</reference>
<dbReference type="SUPFAM" id="SSF47413">
    <property type="entry name" value="lambda repressor-like DNA-binding domains"/>
    <property type="match status" value="1"/>
</dbReference>
<feature type="compositionally biased region" description="Polar residues" evidence="1">
    <location>
        <begin position="45"/>
        <end position="57"/>
    </location>
</feature>
<dbReference type="InterPro" id="IPR001387">
    <property type="entry name" value="Cro/C1-type_HTH"/>
</dbReference>
<keyword evidence="4" id="KW-1185">Reference proteome</keyword>
<dbReference type="Gene3D" id="1.10.260.40">
    <property type="entry name" value="lambda repressor-like DNA-binding domains"/>
    <property type="match status" value="1"/>
</dbReference>